<evidence type="ECO:0000313" key="4">
    <source>
        <dbReference type="Proteomes" id="UP000032503"/>
    </source>
</evidence>
<keyword evidence="4" id="KW-1185">Reference proteome</keyword>
<organism evidence="3 5">
    <name type="scientific">Agreia bicolorata</name>
    <dbReference type="NCBI Taxonomy" id="110935"/>
    <lineage>
        <taxon>Bacteria</taxon>
        <taxon>Bacillati</taxon>
        <taxon>Actinomycetota</taxon>
        <taxon>Actinomycetes</taxon>
        <taxon>Micrococcales</taxon>
        <taxon>Microbacteriaceae</taxon>
        <taxon>Agreia</taxon>
    </lineage>
</organism>
<proteinExistence type="predicted"/>
<accession>A0A1T4YK98</accession>
<dbReference type="RefSeq" id="WP_044439180.1">
    <property type="nucleotide sequence ID" value="NZ_FUYG01000011.1"/>
</dbReference>
<evidence type="ECO:0000313" key="5">
    <source>
        <dbReference type="Proteomes" id="UP000189735"/>
    </source>
</evidence>
<name>A0A1T4YK98_9MICO</name>
<protein>
    <recommendedName>
        <fullName evidence="6">DUF3592 domain-containing protein</fullName>
    </recommendedName>
</protein>
<feature type="transmembrane region" description="Helical" evidence="1">
    <location>
        <begin position="121"/>
        <end position="143"/>
    </location>
</feature>
<dbReference type="AlphaFoldDB" id="A0A1T4YK98"/>
<dbReference type="Proteomes" id="UP000032503">
    <property type="component" value="Unassembled WGS sequence"/>
</dbReference>
<keyword evidence="1" id="KW-0812">Transmembrane</keyword>
<evidence type="ECO:0000313" key="3">
    <source>
        <dbReference type="EMBL" id="SKB01968.1"/>
    </source>
</evidence>
<evidence type="ECO:0000256" key="1">
    <source>
        <dbReference type="SAM" id="Phobius"/>
    </source>
</evidence>
<reference evidence="2" key="2">
    <citation type="submission" date="2015-02" db="EMBL/GenBank/DDBJ databases">
        <authorList>
            <person name="Vasilyev I.Y."/>
            <person name="Siniagina M.N."/>
            <person name="Malanin S.Y."/>
            <person name="Boulygina E.A."/>
            <person name="Grygoryeva T.V."/>
            <person name="Yarullina D.R."/>
            <person name="Ilinskaya O.N."/>
        </authorList>
    </citation>
    <scope>NUCLEOTIDE SEQUENCE</scope>
    <source>
        <strain evidence="2">VKM Ac-1804</strain>
    </source>
</reference>
<evidence type="ECO:0000313" key="2">
    <source>
        <dbReference type="EMBL" id="KJC65826.1"/>
    </source>
</evidence>
<sequence>MTTPLDAASLVLEVLSWIGLCLGVPLLLAGYVRRLAFSGWTETMAVIVARHPVPDAPRGGSDDTHVFRWLGDDGHLYELPADTEETAHLVEGDDVTVFVNPRRPEQARTDPAHREGHLLRLLGYIFSGVGVVSVALSIVIAVIE</sequence>
<reference evidence="2 4" key="1">
    <citation type="journal article" date="2001" name="Int. J. Syst. Evol. Microbiol.">
        <title>Agreia bicolorata gen. nov., sp. nov., to accommodate actinobacteria isolated from narrow reed grass infected by the nematode Heteroanguina graminophila.</title>
        <authorList>
            <person name="Evtushenko L.I."/>
            <person name="Dorofeeva L.V."/>
            <person name="Dobrovolskaya T.G."/>
            <person name="Streshinskaya G.M."/>
            <person name="Subbotin S.A."/>
            <person name="Tiedje J.M."/>
        </authorList>
    </citation>
    <scope>NUCLEOTIDE SEQUENCE [LARGE SCALE GENOMIC DNA]</scope>
    <source>
        <strain evidence="2 4">VKM Ac-1804</strain>
    </source>
</reference>
<evidence type="ECO:0008006" key="6">
    <source>
        <dbReference type="Google" id="ProtNLM"/>
    </source>
</evidence>
<reference evidence="3" key="4">
    <citation type="submission" date="2017-02" db="EMBL/GenBank/DDBJ databases">
        <authorList>
            <person name="Peterson S.W."/>
        </authorList>
    </citation>
    <scope>NUCLEOTIDE SEQUENCE [LARGE SCALE GENOMIC DNA]</scope>
    <source>
        <strain evidence="3">VKM Ac-2052</strain>
    </source>
</reference>
<feature type="transmembrane region" description="Helical" evidence="1">
    <location>
        <begin position="14"/>
        <end position="32"/>
    </location>
</feature>
<gene>
    <name evidence="3" type="ORF">SAMN06295879_3386</name>
    <name evidence="2" type="ORF">TZ00_03525</name>
</gene>
<dbReference type="EMBL" id="JYFC01000001">
    <property type="protein sequence ID" value="KJC65826.1"/>
    <property type="molecule type" value="Genomic_DNA"/>
</dbReference>
<dbReference type="EMBL" id="FUYG01000011">
    <property type="protein sequence ID" value="SKB01968.1"/>
    <property type="molecule type" value="Genomic_DNA"/>
</dbReference>
<reference evidence="5" key="3">
    <citation type="submission" date="2017-02" db="EMBL/GenBank/DDBJ databases">
        <authorList>
            <person name="Varghese N."/>
            <person name="Submissions S."/>
        </authorList>
    </citation>
    <scope>NUCLEOTIDE SEQUENCE [LARGE SCALE GENOMIC DNA]</scope>
    <source>
        <strain evidence="5">VKM Ac-2052</strain>
    </source>
</reference>
<dbReference type="Proteomes" id="UP000189735">
    <property type="component" value="Unassembled WGS sequence"/>
</dbReference>
<keyword evidence="1" id="KW-1133">Transmembrane helix</keyword>
<keyword evidence="1" id="KW-0472">Membrane</keyword>